<name>A0A196SNI8_BLAHN</name>
<dbReference type="STRING" id="478820.A0A196SNI8"/>
<dbReference type="SUPFAM" id="SSF56801">
    <property type="entry name" value="Acetyl-CoA synthetase-like"/>
    <property type="match status" value="1"/>
</dbReference>
<feature type="domain" description="AMP-dependent synthetase/ligase" evidence="4">
    <location>
        <begin position="297"/>
        <end position="601"/>
    </location>
</feature>
<dbReference type="PANTHER" id="PTHR43272">
    <property type="entry name" value="LONG-CHAIN-FATTY-ACID--COA LIGASE"/>
    <property type="match status" value="1"/>
</dbReference>
<comment type="caution">
    <text evidence="5">The sequence shown here is derived from an EMBL/GenBank/DDBJ whole genome shotgun (WGS) entry which is preliminary data.</text>
</comment>
<evidence type="ECO:0000259" key="4">
    <source>
        <dbReference type="Pfam" id="PF00501"/>
    </source>
</evidence>
<dbReference type="EMBL" id="LXWW01000031">
    <property type="protein sequence ID" value="OAO17414.1"/>
    <property type="molecule type" value="Genomic_DNA"/>
</dbReference>
<dbReference type="OrthoDB" id="1700726at2759"/>
<sequence length="641" mass="70771">MPVSWLLQELMDALDNKKKGKDREIVRYLFLHITNVDRVEDKQYNLVLSGAEDIMTAVDRNKLSVYDKVMKRPLSQASQSGLPFSIIPTTPDSLGSQVVRDPLPFTVPSPAHSQHPNSSQTSSELMIHFSARKQNSSKKSNEKAFFSSLHCEPLLKASSDSSEEDSLLTISFYDGRKGSLDLSTRVGDGLASEGSLTEGKSVLFGDWKQYVPQEEKSVLSTQDGLYDELNRTLQEGLSEEEVEASNENEVTIQELDAVLKEDEESEGEASPVLPSLLERSEKASPVIPSVSEKEEKLSVSGSEEKLSVSQSEAKASSQSEVMEGFISTSPPRHATLCPSEDVCTICYTSGTTGVPKGVLVTHRNLIAALSGCLYTGICPVTSDCYLSYLPMAHVLERVMQLAMLIGGASVGFYQGSTRTIMDDIRTLRPTVFTSVPRLLNKIYDALTEKIKQTGYVVQSLWSWGIAAKQWRMENGYDNSHWFYDWAVFDTIRAKAGLDRVRVTISGSAPLSKDILLFLRCLLKGVIIEGYGATETSGPMTLQVGSDYTIGNVGGALPCCEYKLVDVPEMNYLTSDRDHNGQPCKGRGELFVRGYNITPGYFRAPELTKKAFDKDGFFSTGDIAIILPNYSLKIVDRKKNFF</sequence>
<feature type="compositionally biased region" description="Polar residues" evidence="3">
    <location>
        <begin position="111"/>
        <end position="123"/>
    </location>
</feature>
<dbReference type="Gene3D" id="3.40.50.12780">
    <property type="entry name" value="N-terminal domain of ligase-like"/>
    <property type="match status" value="1"/>
</dbReference>
<evidence type="ECO:0000256" key="1">
    <source>
        <dbReference type="ARBA" id="ARBA00022741"/>
    </source>
</evidence>
<dbReference type="InterPro" id="IPR020845">
    <property type="entry name" value="AMP-binding_CS"/>
</dbReference>
<keyword evidence="1" id="KW-0547">Nucleotide-binding</keyword>
<feature type="non-terminal residue" evidence="5">
    <location>
        <position position="641"/>
    </location>
</feature>
<keyword evidence="6" id="KW-1185">Reference proteome</keyword>
<dbReference type="GO" id="GO:0005783">
    <property type="term" value="C:endoplasmic reticulum"/>
    <property type="evidence" value="ECO:0007669"/>
    <property type="project" value="TreeGrafter"/>
</dbReference>
<keyword evidence="2" id="KW-0067">ATP-binding</keyword>
<evidence type="ECO:0000256" key="2">
    <source>
        <dbReference type="ARBA" id="ARBA00022840"/>
    </source>
</evidence>
<feature type="region of interest" description="Disordered" evidence="3">
    <location>
        <begin position="102"/>
        <end position="123"/>
    </location>
</feature>
<dbReference type="GO" id="GO:0016020">
    <property type="term" value="C:membrane"/>
    <property type="evidence" value="ECO:0007669"/>
    <property type="project" value="TreeGrafter"/>
</dbReference>
<dbReference type="PANTHER" id="PTHR43272:SF33">
    <property type="entry name" value="AMP-BINDING DOMAIN-CONTAINING PROTEIN-RELATED"/>
    <property type="match status" value="1"/>
</dbReference>
<feature type="region of interest" description="Disordered" evidence="3">
    <location>
        <begin position="260"/>
        <end position="314"/>
    </location>
</feature>
<dbReference type="InterPro" id="IPR000873">
    <property type="entry name" value="AMP-dep_synth/lig_dom"/>
</dbReference>
<reference evidence="5 6" key="1">
    <citation type="submission" date="2016-05" db="EMBL/GenBank/DDBJ databases">
        <title>Nuclear genome of Blastocystis sp. subtype 1 NandII.</title>
        <authorList>
            <person name="Gentekaki E."/>
            <person name="Curtis B."/>
            <person name="Stairs C."/>
            <person name="Eme L."/>
            <person name="Herman E."/>
            <person name="Klimes V."/>
            <person name="Arias M.C."/>
            <person name="Elias M."/>
            <person name="Hilliou F."/>
            <person name="Klute M."/>
            <person name="Malik S.-B."/>
            <person name="Pightling A."/>
            <person name="Rachubinski R."/>
            <person name="Salas D."/>
            <person name="Schlacht A."/>
            <person name="Suga H."/>
            <person name="Archibald J."/>
            <person name="Ball S.G."/>
            <person name="Clark G."/>
            <person name="Dacks J."/>
            <person name="Van Der Giezen M."/>
            <person name="Tsaousis A."/>
            <person name="Roger A."/>
        </authorList>
    </citation>
    <scope>NUCLEOTIDE SEQUENCE [LARGE SCALE GENOMIC DNA]</scope>
    <source>
        <strain evidence="6">ATCC 50177 / NandII</strain>
    </source>
</reference>
<dbReference type="Proteomes" id="UP000078348">
    <property type="component" value="Unassembled WGS sequence"/>
</dbReference>
<dbReference type="Pfam" id="PF00501">
    <property type="entry name" value="AMP-binding"/>
    <property type="match status" value="1"/>
</dbReference>
<dbReference type="AlphaFoldDB" id="A0A196SNI8"/>
<evidence type="ECO:0000313" key="6">
    <source>
        <dbReference type="Proteomes" id="UP000078348"/>
    </source>
</evidence>
<gene>
    <name evidence="5" type="ORF">AV274_0831</name>
</gene>
<dbReference type="PROSITE" id="PS00455">
    <property type="entry name" value="AMP_BINDING"/>
    <property type="match status" value="1"/>
</dbReference>
<evidence type="ECO:0000313" key="5">
    <source>
        <dbReference type="EMBL" id="OAO17414.1"/>
    </source>
</evidence>
<evidence type="ECO:0000256" key="3">
    <source>
        <dbReference type="SAM" id="MobiDB-lite"/>
    </source>
</evidence>
<protein>
    <submittedName>
        <fullName evidence="5">Long chain acyl-CoA synthetase 6</fullName>
    </submittedName>
</protein>
<accession>A0A196SNI8</accession>
<dbReference type="InterPro" id="IPR042099">
    <property type="entry name" value="ANL_N_sf"/>
</dbReference>
<organism evidence="5 6">
    <name type="scientific">Blastocystis sp. subtype 1 (strain ATCC 50177 / NandII)</name>
    <dbReference type="NCBI Taxonomy" id="478820"/>
    <lineage>
        <taxon>Eukaryota</taxon>
        <taxon>Sar</taxon>
        <taxon>Stramenopiles</taxon>
        <taxon>Bigyra</taxon>
        <taxon>Opalozoa</taxon>
        <taxon>Opalinata</taxon>
        <taxon>Blastocystidae</taxon>
        <taxon>Blastocystis</taxon>
    </lineage>
</organism>
<dbReference type="GO" id="GO:0005524">
    <property type="term" value="F:ATP binding"/>
    <property type="evidence" value="ECO:0007669"/>
    <property type="project" value="UniProtKB-KW"/>
</dbReference>
<dbReference type="GO" id="GO:0004467">
    <property type="term" value="F:long-chain fatty acid-CoA ligase activity"/>
    <property type="evidence" value="ECO:0007669"/>
    <property type="project" value="TreeGrafter"/>
</dbReference>
<feature type="compositionally biased region" description="Basic and acidic residues" evidence="3">
    <location>
        <begin position="291"/>
        <end position="306"/>
    </location>
</feature>
<proteinExistence type="predicted"/>